<dbReference type="SUPFAM" id="SSF111347">
    <property type="entry name" value="Rap/Ran-GAP"/>
    <property type="match status" value="1"/>
</dbReference>
<feature type="region of interest" description="Disordered" evidence="1">
    <location>
        <begin position="535"/>
        <end position="563"/>
    </location>
</feature>
<dbReference type="Proteomes" id="UP000015104">
    <property type="component" value="Unassembled WGS sequence"/>
</dbReference>
<dbReference type="EnsemblMetazoa" id="tetur01g15180.1">
    <property type="protein sequence ID" value="tetur01g15180.1"/>
    <property type="gene ID" value="tetur01g15180"/>
</dbReference>
<feature type="compositionally biased region" description="Polar residues" evidence="1">
    <location>
        <begin position="1270"/>
        <end position="1282"/>
    </location>
</feature>
<evidence type="ECO:0000256" key="1">
    <source>
        <dbReference type="SAM" id="MobiDB-lite"/>
    </source>
</evidence>
<evidence type="ECO:0000313" key="3">
    <source>
        <dbReference type="EnsemblMetazoa" id="tetur01g15180.1"/>
    </source>
</evidence>
<dbReference type="EMBL" id="CAEY01000484">
    <property type="status" value="NOT_ANNOTATED_CDS"/>
    <property type="molecule type" value="Genomic_DNA"/>
</dbReference>
<feature type="region of interest" description="Disordered" evidence="1">
    <location>
        <begin position="14"/>
        <end position="46"/>
    </location>
</feature>
<dbReference type="HOGENOM" id="CLU_005005_1_0_1"/>
<reference evidence="3" key="2">
    <citation type="submission" date="2015-06" db="UniProtKB">
        <authorList>
            <consortium name="EnsemblMetazoa"/>
        </authorList>
    </citation>
    <scope>IDENTIFICATION</scope>
</reference>
<feature type="compositionally biased region" description="Polar residues" evidence="1">
    <location>
        <begin position="28"/>
        <end position="46"/>
    </location>
</feature>
<proteinExistence type="predicted"/>
<dbReference type="PANTHER" id="PTHR21344:SF1">
    <property type="entry name" value="RAL GTPASE-ACTIVATING PROTEIN SUBUNIT BETA"/>
    <property type="match status" value="1"/>
</dbReference>
<feature type="region of interest" description="Disordered" evidence="1">
    <location>
        <begin position="1262"/>
        <end position="1282"/>
    </location>
</feature>
<accession>T1JTS0</accession>
<reference evidence="4" key="1">
    <citation type="submission" date="2011-08" db="EMBL/GenBank/DDBJ databases">
        <authorList>
            <person name="Rombauts S."/>
        </authorList>
    </citation>
    <scope>NUCLEOTIDE SEQUENCE</scope>
    <source>
        <strain evidence="4">London</strain>
    </source>
</reference>
<feature type="compositionally biased region" description="Low complexity" evidence="1">
    <location>
        <begin position="454"/>
        <end position="496"/>
    </location>
</feature>
<feature type="domain" description="Ral GTPase-activating protein subunit alpha/beta N-terminal" evidence="2">
    <location>
        <begin position="158"/>
        <end position="280"/>
    </location>
</feature>
<dbReference type="Pfam" id="PF20412">
    <property type="entry name" value="RALGAPB_N"/>
    <property type="match status" value="1"/>
</dbReference>
<protein>
    <recommendedName>
        <fullName evidence="2">Ral GTPase-activating protein subunit alpha/beta N-terminal domain-containing protein</fullName>
    </recommendedName>
</protein>
<keyword evidence="4" id="KW-1185">Reference proteome</keyword>
<evidence type="ECO:0000313" key="4">
    <source>
        <dbReference type="Proteomes" id="UP000015104"/>
    </source>
</evidence>
<organism evidence="3 4">
    <name type="scientific">Tetranychus urticae</name>
    <name type="common">Two-spotted spider mite</name>
    <dbReference type="NCBI Taxonomy" id="32264"/>
    <lineage>
        <taxon>Eukaryota</taxon>
        <taxon>Metazoa</taxon>
        <taxon>Ecdysozoa</taxon>
        <taxon>Arthropoda</taxon>
        <taxon>Chelicerata</taxon>
        <taxon>Arachnida</taxon>
        <taxon>Acari</taxon>
        <taxon>Acariformes</taxon>
        <taxon>Trombidiformes</taxon>
        <taxon>Prostigmata</taxon>
        <taxon>Eleutherengona</taxon>
        <taxon>Raphignathae</taxon>
        <taxon>Tetranychoidea</taxon>
        <taxon>Tetranychidae</taxon>
        <taxon>Tetranychus</taxon>
    </lineage>
</organism>
<evidence type="ECO:0000259" key="2">
    <source>
        <dbReference type="Pfam" id="PF20412"/>
    </source>
</evidence>
<dbReference type="InterPro" id="IPR046859">
    <property type="entry name" value="RGPA/RALGAPB_N"/>
</dbReference>
<dbReference type="InterPro" id="IPR035974">
    <property type="entry name" value="Rap/Ran-GAP_sf"/>
</dbReference>
<sequence length="1442" mass="160934">MEFVKPLAGNVIKASSSSRDPVSGGLPGSSSIGTAGQHSISDPPSSDIETINYLKTDRDVQWVMEVICFGLSLPINTTEQHEAIRDCVHIYCEWMYALIPHESAIKIIPSPIMNDPNHYYRRIIQHLYNVFIPRTNTNGSTNPSHQNASADLNSNDIISRQALLCHRVLRTIGCITQDENNIMDEETWDLLLLFLLSINNSLLAPPTEKQDIGRTKLCERVISVLFEIWIIACYKFFPNPSYWKTFHHLCCSWRHQPALIDQWSRVCFIFTQRLLQLTYDSATSPSLSPSSSADFGSPLIATYCIQSINKMPKEIVSEAWYKFLHTIGNPVDLYSPAIISKTCKFHHYIADSVVDPRQHPCLNDLPQIFYRAMKGVAMLVDSFLGLPVSFDIDLNDNESTKSGATISSSASSFGIVPPPRKQSSVKSGSSTTTKGSRKGGLLSGLSHASKPSQQHHQQQQQQQQHQQAAQQIQTSSSFPTTSSVPTPSPPTTSSQTRYLRNLTFNQTKPKINSVLNALGNWLFNACMIGTKYVQNEPSSEGSEHSEGSTSTTTGGDNFASRKGSIGAGSDRISLELSSSLSPENFEAGQSEAIGALCRLFSSKKTDEDIRPLYLARFYLALQYGLSVKENTRGQVLSSILLNGTRLFQINLNGINILIPDFLRAMETVINDSDSEFKSSSSITDLRRACINLLLSMISYPLHFNELPIKDSLTDSSPITFRSLRPRFINFMINALKTEHDSLNVQMLLGGLLVCVQDSFIKDKEANKGSNTAREIYSRSLNLVCQLLSNNWKNDTQVSLAALETLVVLARIKFTEVDETESGLPSIIDECKLITKWICDFIVYQCSRPPPHHSKDMHSTIVAAYCCLNVWFHEHSCVLNDRECIDTLMEVIELGISGSKSRSSNGLVLKTNKELKPASMRVREAAESLLTCLMNHFGNCPPAPCPPETVTGCCLLDEASILRGLGVDVDINAVDSWSKYFKYFIADNSILLAFVNHPPAQRSICIIRSPFGKYCWSMKFQVLSLQRSTDRSSFESIPRPPPHSTPSTRRTVFPRFIPESLEKIPLTKLDMVIPSLSNLIKSNQTLKGDHEKMNKIIEKQALSEKELEKRCLPLIFSSDLSQPKPKDELECSRLILSHLGFISLGSGQKSCDFTSRVPSLISLDKKNSELFNNIKTLDMISTRTSDTKYLTVYRLNTIESYDDHGGSAYDGNKMVLYWADVCNEIAFIVPSGRLPEDDSISIDSEVKGRAKSTEGSETVDLRSLSSLSDDGTNTSNFSRNLSEAESTRNSWRKKNKHLSFIGNVGCDTKILIIWLESIDDEATIPSSTLLTVTNTGVETNPLSKKDYIAILVHPLKNGLFTVKIVTSLSRPPTALPLLDGMVVSQRVLSIFVRLTCLNLCRRRRLDAESFQPPHVKRRLKIQEMAKKLQANMDQSEFYYSLFT</sequence>
<feature type="compositionally biased region" description="Low complexity" evidence="1">
    <location>
        <begin position="400"/>
        <end position="415"/>
    </location>
</feature>
<dbReference type="STRING" id="32264.T1JTS0"/>
<dbReference type="GO" id="GO:0051056">
    <property type="term" value="P:regulation of small GTPase mediated signal transduction"/>
    <property type="evidence" value="ECO:0007669"/>
    <property type="project" value="InterPro"/>
</dbReference>
<dbReference type="eggNOG" id="KOG3652">
    <property type="taxonomic scope" value="Eukaryota"/>
</dbReference>
<dbReference type="GO" id="GO:0005096">
    <property type="term" value="F:GTPase activator activity"/>
    <property type="evidence" value="ECO:0007669"/>
    <property type="project" value="InterPro"/>
</dbReference>
<feature type="region of interest" description="Disordered" evidence="1">
    <location>
        <begin position="400"/>
        <end position="496"/>
    </location>
</feature>
<dbReference type="PANTHER" id="PTHR21344">
    <property type="entry name" value="RAL GTPASE-ACTIVATING PROTEIN SUBUNIT BETA"/>
    <property type="match status" value="1"/>
</dbReference>
<dbReference type="InterPro" id="IPR039930">
    <property type="entry name" value="RALGAPB"/>
</dbReference>
<feature type="compositionally biased region" description="Low complexity" evidence="1">
    <location>
        <begin position="424"/>
        <end position="446"/>
    </location>
</feature>
<name>T1JTS0_TETUR</name>